<dbReference type="InterPro" id="IPR019887">
    <property type="entry name" value="Tscrpt_reg_AsnC/Lrp_C"/>
</dbReference>
<dbReference type="InterPro" id="IPR019888">
    <property type="entry name" value="Tscrpt_reg_AsnC-like"/>
</dbReference>
<protein>
    <submittedName>
        <fullName evidence="5">DNA-binding Lrp family transcriptional regulator</fullName>
    </submittedName>
</protein>
<dbReference type="Gene3D" id="1.10.10.10">
    <property type="entry name" value="Winged helix-like DNA-binding domain superfamily/Winged helix DNA-binding domain"/>
    <property type="match status" value="1"/>
</dbReference>
<dbReference type="RefSeq" id="WP_028752601.1">
    <property type="nucleotide sequence ID" value="NZ_JACIIG010000008.1"/>
</dbReference>
<organism evidence="5 6">
    <name type="scientific">Rhizobium leucaenae</name>
    <dbReference type="NCBI Taxonomy" id="29450"/>
    <lineage>
        <taxon>Bacteria</taxon>
        <taxon>Pseudomonadati</taxon>
        <taxon>Pseudomonadota</taxon>
        <taxon>Alphaproteobacteria</taxon>
        <taxon>Hyphomicrobiales</taxon>
        <taxon>Rhizobiaceae</taxon>
        <taxon>Rhizobium/Agrobacterium group</taxon>
        <taxon>Rhizobium</taxon>
    </lineage>
</organism>
<dbReference type="InterPro" id="IPR011008">
    <property type="entry name" value="Dimeric_a/b-barrel"/>
</dbReference>
<feature type="domain" description="HTH asnC-type" evidence="4">
    <location>
        <begin position="12"/>
        <end position="78"/>
    </location>
</feature>
<evidence type="ECO:0000313" key="6">
    <source>
        <dbReference type="Proteomes" id="UP000543836"/>
    </source>
</evidence>
<dbReference type="EMBL" id="JACIIG010000008">
    <property type="protein sequence ID" value="MBB4569370.1"/>
    <property type="molecule type" value="Genomic_DNA"/>
</dbReference>
<dbReference type="InterPro" id="IPR036388">
    <property type="entry name" value="WH-like_DNA-bd_sf"/>
</dbReference>
<evidence type="ECO:0000313" key="5">
    <source>
        <dbReference type="EMBL" id="MBB4569370.1"/>
    </source>
</evidence>
<dbReference type="Gene3D" id="3.30.70.920">
    <property type="match status" value="1"/>
</dbReference>
<dbReference type="GO" id="GO:0005829">
    <property type="term" value="C:cytosol"/>
    <property type="evidence" value="ECO:0007669"/>
    <property type="project" value="TreeGrafter"/>
</dbReference>
<dbReference type="Pfam" id="PF01037">
    <property type="entry name" value="AsnC_trans_reg"/>
    <property type="match status" value="1"/>
</dbReference>
<dbReference type="PANTHER" id="PTHR30154">
    <property type="entry name" value="LEUCINE-RESPONSIVE REGULATORY PROTEIN"/>
    <property type="match status" value="1"/>
</dbReference>
<dbReference type="InterPro" id="IPR000485">
    <property type="entry name" value="AsnC-type_HTH_dom"/>
</dbReference>
<sequence length="168" mass="19435">MPKKMPAETVELDRFDLAILDVLQRDNKTPQRSIAEVIGLSAPAVQRRVKRMEETGTIMANVAVVNPLHVRQEITVFVEVEMNNEYQDMHDQAKKAFSEAPEVQQCYYVTGEVDFILLVVVRTMADYEAMTRRLFFANNNVKRFRSFVTMDRVKVGLNVPLDIRRDRT</sequence>
<reference evidence="5 6" key="1">
    <citation type="submission" date="2020-08" db="EMBL/GenBank/DDBJ databases">
        <title>Genomic Encyclopedia of Type Strains, Phase IV (KMG-V): Genome sequencing to study the core and pangenomes of soil and plant-associated prokaryotes.</title>
        <authorList>
            <person name="Whitman W."/>
        </authorList>
    </citation>
    <scope>NUCLEOTIDE SEQUENCE [LARGE SCALE GENOMIC DNA]</scope>
    <source>
        <strain evidence="5 6">SEMIA 492</strain>
    </source>
</reference>
<keyword evidence="1" id="KW-0805">Transcription regulation</keyword>
<keyword evidence="3" id="KW-0804">Transcription</keyword>
<dbReference type="AlphaFoldDB" id="A0A7W7EKX8"/>
<dbReference type="SUPFAM" id="SSF54909">
    <property type="entry name" value="Dimeric alpha+beta barrel"/>
    <property type="match status" value="1"/>
</dbReference>
<evidence type="ECO:0000256" key="1">
    <source>
        <dbReference type="ARBA" id="ARBA00023015"/>
    </source>
</evidence>
<keyword evidence="2 5" id="KW-0238">DNA-binding</keyword>
<dbReference type="GO" id="GO:0043200">
    <property type="term" value="P:response to amino acid"/>
    <property type="evidence" value="ECO:0007669"/>
    <property type="project" value="TreeGrafter"/>
</dbReference>
<dbReference type="InterPro" id="IPR036390">
    <property type="entry name" value="WH_DNA-bd_sf"/>
</dbReference>
<accession>A0A7W7EKX8</accession>
<evidence type="ECO:0000256" key="2">
    <source>
        <dbReference type="ARBA" id="ARBA00023125"/>
    </source>
</evidence>
<dbReference type="GO" id="GO:0043565">
    <property type="term" value="F:sequence-specific DNA binding"/>
    <property type="evidence" value="ECO:0007669"/>
    <property type="project" value="InterPro"/>
</dbReference>
<dbReference type="Pfam" id="PF13404">
    <property type="entry name" value="HTH_AsnC-type"/>
    <property type="match status" value="1"/>
</dbReference>
<dbReference type="PRINTS" id="PR00033">
    <property type="entry name" value="HTHASNC"/>
</dbReference>
<keyword evidence="6" id="KW-1185">Reference proteome</keyword>
<dbReference type="PANTHER" id="PTHR30154:SF34">
    <property type="entry name" value="TRANSCRIPTIONAL REGULATOR AZLB"/>
    <property type="match status" value="1"/>
</dbReference>
<dbReference type="SUPFAM" id="SSF46785">
    <property type="entry name" value="Winged helix' DNA-binding domain"/>
    <property type="match status" value="1"/>
</dbReference>
<proteinExistence type="predicted"/>
<gene>
    <name evidence="5" type="ORF">GGE60_003494</name>
</gene>
<dbReference type="Proteomes" id="UP000543836">
    <property type="component" value="Unassembled WGS sequence"/>
</dbReference>
<comment type="caution">
    <text evidence="5">The sequence shown here is derived from an EMBL/GenBank/DDBJ whole genome shotgun (WGS) entry which is preliminary data.</text>
</comment>
<dbReference type="OrthoDB" id="7856348at2"/>
<dbReference type="PROSITE" id="PS50956">
    <property type="entry name" value="HTH_ASNC_2"/>
    <property type="match status" value="1"/>
</dbReference>
<dbReference type="SMART" id="SM00344">
    <property type="entry name" value="HTH_ASNC"/>
    <property type="match status" value="1"/>
</dbReference>
<evidence type="ECO:0000256" key="3">
    <source>
        <dbReference type="ARBA" id="ARBA00023163"/>
    </source>
</evidence>
<name>A0A7W7EKX8_9HYPH</name>
<evidence type="ECO:0000259" key="4">
    <source>
        <dbReference type="PROSITE" id="PS50956"/>
    </source>
</evidence>